<reference evidence="9 10" key="1">
    <citation type="submission" date="2020-01" db="EMBL/GenBank/DDBJ databases">
        <title>Spongiivirga citrea KCTC 32990T.</title>
        <authorList>
            <person name="Wang G."/>
        </authorList>
    </citation>
    <scope>NUCLEOTIDE SEQUENCE [LARGE SCALE GENOMIC DNA]</scope>
    <source>
        <strain evidence="9 10">KCTC 32990</strain>
    </source>
</reference>
<dbReference type="GO" id="GO:0022857">
    <property type="term" value="F:transmembrane transporter activity"/>
    <property type="evidence" value="ECO:0007669"/>
    <property type="project" value="TreeGrafter"/>
</dbReference>
<dbReference type="AlphaFoldDB" id="A0A6M0CHK1"/>
<feature type="transmembrane region" description="Helical" evidence="6">
    <location>
        <begin position="681"/>
        <end position="706"/>
    </location>
</feature>
<sequence length="805" mass="89991">MFKNHLKIAWRSILKDKLFTSIKIGGFAVGIAACLLIAFFIKDELSYDKHYEKKDRIYRVVLQGMFNGEVMKSVHFPLPFAGALQNDFPEIVKAGKVNASELFGAGKRSLKVSGESRNNLEDGFLLADQNALEVLEISLAEGDLKNAMTQPNSMVLSHEKAKIYFPNGNAVGKTVVLDEDTEKTYTVTGVMKPTLRKSHLNFDFLLRIEDQNMNWTHQNYFTYIEVDPNANVAALEKKMFAIMEDYIIPAQIERSRSADFIEVLKTIEYKLQPITDVHLKSDLKMNDGLQHGDIRFIWLFAAIAIFILLLACINFINLSTAKSANRAKEVGLRKTVGAFKRNLVTQFLTESVLFSIASFVLGVLLTWLLLPTFNNIAAKSINMPWAEGWFLTVIFISALVVGLIAGLYPAFYLSAFRPVNVLKGSLKVGAKSGRLRSGLVVFQFATSVILIISTLVIYKQMDFILQKELGYNKEQVLVINGAESLGNKAESFKNQLSELSFVNAISQSAYLPVDGYERNGNTFKKEGEGAEERGVPGQIWRVDYNYLNTLGIKVKQGRNFSKEYGSDVSESIIINEKMASQLGLKDPIGKIINNNYATWKIVGVIEDFHFKSLKEDIEPLSLVIGRNYGAIMAKLSGGDISESIASIAKVWSANMPNQDFNYTFLDQDFASMHQDVKRMGIIFNSFAFFAIFVACLGLFALSAFMVEQRKKEISIRMVLGAPFKSIYKLLTLSYMKLILISIAIAGPIGAYIMSKWLEDFAYKIEIGWQVFALSAIIAIGIALLTISYQSISAAFIKPLKSLRSE</sequence>
<dbReference type="RefSeq" id="WP_164031730.1">
    <property type="nucleotide sequence ID" value="NZ_JAABOQ010000003.1"/>
</dbReference>
<dbReference type="InterPro" id="IPR050250">
    <property type="entry name" value="Macrolide_Exporter_MacB"/>
</dbReference>
<feature type="transmembrane region" description="Helical" evidence="6">
    <location>
        <begin position="21"/>
        <end position="41"/>
    </location>
</feature>
<feature type="domain" description="MacB-like periplasmic core" evidence="8">
    <location>
        <begin position="502"/>
        <end position="608"/>
    </location>
</feature>
<comment type="caution">
    <text evidence="9">The sequence shown here is derived from an EMBL/GenBank/DDBJ whole genome shotgun (WGS) entry which is preliminary data.</text>
</comment>
<comment type="subcellular location">
    <subcellularLocation>
        <location evidence="1">Cell membrane</location>
        <topology evidence="1">Multi-pass membrane protein</topology>
    </subcellularLocation>
</comment>
<keyword evidence="4 6" id="KW-1133">Transmembrane helix</keyword>
<feature type="transmembrane region" description="Helical" evidence="6">
    <location>
        <begin position="347"/>
        <end position="369"/>
    </location>
</feature>
<feature type="transmembrane region" description="Helical" evidence="6">
    <location>
        <begin position="727"/>
        <end position="754"/>
    </location>
</feature>
<name>A0A6M0CHK1_9FLAO</name>
<evidence type="ECO:0000256" key="4">
    <source>
        <dbReference type="ARBA" id="ARBA00022989"/>
    </source>
</evidence>
<feature type="transmembrane region" description="Helical" evidence="6">
    <location>
        <begin position="437"/>
        <end position="458"/>
    </location>
</feature>
<dbReference type="Proteomes" id="UP000474296">
    <property type="component" value="Unassembled WGS sequence"/>
</dbReference>
<evidence type="ECO:0000313" key="10">
    <source>
        <dbReference type="Proteomes" id="UP000474296"/>
    </source>
</evidence>
<dbReference type="Pfam" id="PF02687">
    <property type="entry name" value="FtsX"/>
    <property type="match status" value="2"/>
</dbReference>
<evidence type="ECO:0000256" key="3">
    <source>
        <dbReference type="ARBA" id="ARBA00022692"/>
    </source>
</evidence>
<evidence type="ECO:0000256" key="5">
    <source>
        <dbReference type="ARBA" id="ARBA00023136"/>
    </source>
</evidence>
<evidence type="ECO:0000256" key="6">
    <source>
        <dbReference type="SAM" id="Phobius"/>
    </source>
</evidence>
<proteinExistence type="predicted"/>
<keyword evidence="2" id="KW-1003">Cell membrane</keyword>
<keyword evidence="5 6" id="KW-0472">Membrane</keyword>
<dbReference type="PANTHER" id="PTHR30572">
    <property type="entry name" value="MEMBRANE COMPONENT OF TRANSPORTER-RELATED"/>
    <property type="match status" value="1"/>
</dbReference>
<dbReference type="PROSITE" id="PS51257">
    <property type="entry name" value="PROKAR_LIPOPROTEIN"/>
    <property type="match status" value="1"/>
</dbReference>
<feature type="transmembrane region" description="Helical" evidence="6">
    <location>
        <begin position="389"/>
        <end position="416"/>
    </location>
</feature>
<accession>A0A6M0CHK1</accession>
<feature type="transmembrane region" description="Helical" evidence="6">
    <location>
        <begin position="296"/>
        <end position="318"/>
    </location>
</feature>
<dbReference type="Pfam" id="PF12704">
    <property type="entry name" value="MacB_PCD"/>
    <property type="match status" value="2"/>
</dbReference>
<evidence type="ECO:0000256" key="2">
    <source>
        <dbReference type="ARBA" id="ARBA00022475"/>
    </source>
</evidence>
<dbReference type="InterPro" id="IPR003838">
    <property type="entry name" value="ABC3_permease_C"/>
</dbReference>
<organism evidence="9 10">
    <name type="scientific">Spongiivirga citrea</name>
    <dbReference type="NCBI Taxonomy" id="1481457"/>
    <lineage>
        <taxon>Bacteria</taxon>
        <taxon>Pseudomonadati</taxon>
        <taxon>Bacteroidota</taxon>
        <taxon>Flavobacteriia</taxon>
        <taxon>Flavobacteriales</taxon>
        <taxon>Flavobacteriaceae</taxon>
        <taxon>Spongiivirga</taxon>
    </lineage>
</organism>
<evidence type="ECO:0000259" key="7">
    <source>
        <dbReference type="Pfam" id="PF02687"/>
    </source>
</evidence>
<feature type="domain" description="MacB-like periplasmic core" evidence="8">
    <location>
        <begin position="24"/>
        <end position="239"/>
    </location>
</feature>
<keyword evidence="10" id="KW-1185">Reference proteome</keyword>
<feature type="transmembrane region" description="Helical" evidence="6">
    <location>
        <begin position="766"/>
        <end position="788"/>
    </location>
</feature>
<dbReference type="EMBL" id="JAABOQ010000003">
    <property type="protein sequence ID" value="NER17341.1"/>
    <property type="molecule type" value="Genomic_DNA"/>
</dbReference>
<dbReference type="GO" id="GO:0005886">
    <property type="term" value="C:plasma membrane"/>
    <property type="evidence" value="ECO:0007669"/>
    <property type="project" value="UniProtKB-SubCell"/>
</dbReference>
<dbReference type="InterPro" id="IPR025857">
    <property type="entry name" value="MacB_PCD"/>
</dbReference>
<protein>
    <submittedName>
        <fullName evidence="9">FtsX-like permease family protein</fullName>
    </submittedName>
</protein>
<feature type="domain" description="ABC3 transporter permease C-terminal" evidence="7">
    <location>
        <begin position="685"/>
        <end position="797"/>
    </location>
</feature>
<gene>
    <name evidence="9" type="ORF">GWK10_08965</name>
</gene>
<feature type="domain" description="ABC3 transporter permease C-terminal" evidence="7">
    <location>
        <begin position="302"/>
        <end position="414"/>
    </location>
</feature>
<dbReference type="PANTHER" id="PTHR30572:SF18">
    <property type="entry name" value="ABC-TYPE MACROLIDE FAMILY EXPORT SYSTEM PERMEASE COMPONENT 2"/>
    <property type="match status" value="1"/>
</dbReference>
<evidence type="ECO:0000313" key="9">
    <source>
        <dbReference type="EMBL" id="NER17341.1"/>
    </source>
</evidence>
<evidence type="ECO:0000256" key="1">
    <source>
        <dbReference type="ARBA" id="ARBA00004651"/>
    </source>
</evidence>
<evidence type="ECO:0000259" key="8">
    <source>
        <dbReference type="Pfam" id="PF12704"/>
    </source>
</evidence>
<keyword evidence="3 6" id="KW-0812">Transmembrane</keyword>